<feature type="compositionally biased region" description="Polar residues" evidence="1">
    <location>
        <begin position="51"/>
        <end position="60"/>
    </location>
</feature>
<name>A0A252EF70_9PROT</name>
<reference evidence="2 3" key="1">
    <citation type="submission" date="2014-06" db="EMBL/GenBank/DDBJ databases">
        <authorList>
            <person name="Ju J."/>
            <person name="Zhang J."/>
        </authorList>
    </citation>
    <scope>NUCLEOTIDE SEQUENCE [LARGE SCALE GENOMIC DNA]</scope>
    <source>
        <strain evidence="2">DmL_050</strain>
    </source>
</reference>
<evidence type="ECO:0000313" key="2">
    <source>
        <dbReference type="EMBL" id="OUL65120.1"/>
    </source>
</evidence>
<accession>A0A252EF70</accession>
<evidence type="ECO:0000313" key="3">
    <source>
        <dbReference type="Proteomes" id="UP000195072"/>
    </source>
</evidence>
<dbReference type="Proteomes" id="UP000195072">
    <property type="component" value="Unassembled WGS sequence"/>
</dbReference>
<comment type="caution">
    <text evidence="2">The sequence shown here is derived from an EMBL/GenBank/DDBJ whole genome shotgun (WGS) entry which is preliminary data.</text>
</comment>
<protein>
    <submittedName>
        <fullName evidence="2">Uncharacterized protein</fullName>
    </submittedName>
</protein>
<sequence length="81" mass="9097">MSEKPRKLSSTEKHDERLRNARAVEKLRYDLEERGLSPSEALVAARHTVKSRNTTSSSMPEQEKPEQEQDNGDNDQSGGTA</sequence>
<proteinExistence type="predicted"/>
<dbReference type="EMBL" id="JOOZ01000083">
    <property type="protein sequence ID" value="OUL65120.1"/>
    <property type="molecule type" value="Genomic_DNA"/>
</dbReference>
<feature type="region of interest" description="Disordered" evidence="1">
    <location>
        <begin position="42"/>
        <end position="81"/>
    </location>
</feature>
<dbReference type="RefSeq" id="WP_086898353.1">
    <property type="nucleotide sequence ID" value="NZ_JOOZ01000083.1"/>
</dbReference>
<organism evidence="2 3">
    <name type="scientific">Acetobacter senegalensis</name>
    <dbReference type="NCBI Taxonomy" id="446692"/>
    <lineage>
        <taxon>Bacteria</taxon>
        <taxon>Pseudomonadati</taxon>
        <taxon>Pseudomonadota</taxon>
        <taxon>Alphaproteobacteria</taxon>
        <taxon>Acetobacterales</taxon>
        <taxon>Acetobacteraceae</taxon>
        <taxon>Acetobacter</taxon>
    </lineage>
</organism>
<evidence type="ECO:0000256" key="1">
    <source>
        <dbReference type="SAM" id="MobiDB-lite"/>
    </source>
</evidence>
<dbReference type="AlphaFoldDB" id="A0A252EF70"/>
<gene>
    <name evidence="2" type="ORF">HK16_18895</name>
</gene>